<dbReference type="GO" id="GO:0005509">
    <property type="term" value="F:calcium ion binding"/>
    <property type="evidence" value="ECO:0007669"/>
    <property type="project" value="InterPro"/>
</dbReference>
<keyword evidence="5" id="KW-0325">Glycoprotein</keyword>
<reference evidence="10" key="1">
    <citation type="submission" date="2016-06" db="UniProtKB">
        <authorList>
            <consortium name="WormBaseParasite"/>
        </authorList>
    </citation>
    <scope>IDENTIFICATION</scope>
</reference>
<name>A0A183J9S3_9BILA</name>
<dbReference type="WBParaSite" id="SBAD_0001303101-mRNA-1">
    <property type="protein sequence ID" value="SBAD_0001303101-mRNA-1"/>
    <property type="gene ID" value="SBAD_0001303101"/>
</dbReference>
<comment type="caution">
    <text evidence="6">Lacks conserved residue(s) required for the propagation of feature annotation.</text>
</comment>
<evidence type="ECO:0000256" key="5">
    <source>
        <dbReference type="ARBA" id="ARBA00023180"/>
    </source>
</evidence>
<evidence type="ECO:0000256" key="2">
    <source>
        <dbReference type="ARBA" id="ARBA00022729"/>
    </source>
</evidence>
<feature type="domain" description="EGF-like" evidence="7">
    <location>
        <begin position="72"/>
        <end position="120"/>
    </location>
</feature>
<proteinExistence type="predicted"/>
<evidence type="ECO:0000313" key="10">
    <source>
        <dbReference type="WBParaSite" id="SBAD_0001303101-mRNA-1"/>
    </source>
</evidence>
<protein>
    <submittedName>
        <fullName evidence="10">EGF-like domain-containing protein</fullName>
    </submittedName>
</protein>
<dbReference type="InterPro" id="IPR049883">
    <property type="entry name" value="NOTCH1_EGF-like"/>
</dbReference>
<dbReference type="Pfam" id="PF12947">
    <property type="entry name" value="EGF_3"/>
    <property type="match status" value="1"/>
</dbReference>
<evidence type="ECO:0000259" key="7">
    <source>
        <dbReference type="PROSITE" id="PS50026"/>
    </source>
</evidence>
<evidence type="ECO:0000256" key="3">
    <source>
        <dbReference type="ARBA" id="ARBA00022737"/>
    </source>
</evidence>
<dbReference type="PROSITE" id="PS50026">
    <property type="entry name" value="EGF_3"/>
    <property type="match status" value="2"/>
</dbReference>
<keyword evidence="4" id="KW-1015">Disulfide bond</keyword>
<sequence>MRCAYHSTTCPLIDCPANKVVTLENQCCPVCIGDDFCSLRPCHPNATCVNRKHDRECRCKAGFFGDGEECFDVDECKVTTEQGADQRPACSVGSRCINTVGSFYCECLPGYVEVNDHQCLDVIY</sequence>
<dbReference type="OrthoDB" id="4062651at2759"/>
<evidence type="ECO:0000313" key="9">
    <source>
        <dbReference type="Proteomes" id="UP000270296"/>
    </source>
</evidence>
<dbReference type="CDD" id="cd00054">
    <property type="entry name" value="EGF_CA"/>
    <property type="match status" value="1"/>
</dbReference>
<keyword evidence="2" id="KW-0732">Signal</keyword>
<dbReference type="InterPro" id="IPR018097">
    <property type="entry name" value="EGF_Ca-bd_CS"/>
</dbReference>
<reference evidence="8 9" key="2">
    <citation type="submission" date="2018-11" db="EMBL/GenBank/DDBJ databases">
        <authorList>
            <consortium name="Pathogen Informatics"/>
        </authorList>
    </citation>
    <scope>NUCLEOTIDE SEQUENCE [LARGE SCALE GENOMIC DNA]</scope>
</reference>
<dbReference type="Gene3D" id="2.10.25.10">
    <property type="entry name" value="Laminin"/>
    <property type="match status" value="2"/>
</dbReference>
<organism evidence="10">
    <name type="scientific">Soboliphyme baturini</name>
    <dbReference type="NCBI Taxonomy" id="241478"/>
    <lineage>
        <taxon>Eukaryota</taxon>
        <taxon>Metazoa</taxon>
        <taxon>Ecdysozoa</taxon>
        <taxon>Nematoda</taxon>
        <taxon>Enoplea</taxon>
        <taxon>Dorylaimia</taxon>
        <taxon>Dioctophymatida</taxon>
        <taxon>Dioctophymatoidea</taxon>
        <taxon>Soboliphymatidae</taxon>
        <taxon>Soboliphyme</taxon>
    </lineage>
</organism>
<dbReference type="SUPFAM" id="SSF57196">
    <property type="entry name" value="EGF/Laminin"/>
    <property type="match status" value="2"/>
</dbReference>
<dbReference type="Pfam" id="PF07645">
    <property type="entry name" value="EGF_CA"/>
    <property type="match status" value="1"/>
</dbReference>
<dbReference type="Proteomes" id="UP000270296">
    <property type="component" value="Unassembled WGS sequence"/>
</dbReference>
<dbReference type="PROSITE" id="PS00010">
    <property type="entry name" value="ASX_HYDROXYL"/>
    <property type="match status" value="1"/>
</dbReference>
<dbReference type="InterPro" id="IPR024731">
    <property type="entry name" value="NELL2-like_EGF"/>
</dbReference>
<accession>A0A183J9S3</accession>
<dbReference type="SMART" id="SM00181">
    <property type="entry name" value="EGF"/>
    <property type="match status" value="2"/>
</dbReference>
<evidence type="ECO:0000313" key="8">
    <source>
        <dbReference type="EMBL" id="VDP50302.1"/>
    </source>
</evidence>
<dbReference type="PROSITE" id="PS01186">
    <property type="entry name" value="EGF_2"/>
    <property type="match status" value="2"/>
</dbReference>
<dbReference type="GO" id="GO:0008201">
    <property type="term" value="F:heparin binding"/>
    <property type="evidence" value="ECO:0007669"/>
    <property type="project" value="TreeGrafter"/>
</dbReference>
<keyword evidence="3" id="KW-0677">Repeat</keyword>
<dbReference type="AlphaFoldDB" id="A0A183J9S3"/>
<dbReference type="SMART" id="SM00179">
    <property type="entry name" value="EGF_CA"/>
    <property type="match status" value="2"/>
</dbReference>
<dbReference type="InterPro" id="IPR000742">
    <property type="entry name" value="EGF"/>
</dbReference>
<keyword evidence="9" id="KW-1185">Reference proteome</keyword>
<dbReference type="InterPro" id="IPR000152">
    <property type="entry name" value="EGF-type_Asp/Asn_hydroxyl_site"/>
</dbReference>
<dbReference type="EMBL" id="UZAM01018313">
    <property type="protein sequence ID" value="VDP50302.1"/>
    <property type="molecule type" value="Genomic_DNA"/>
</dbReference>
<dbReference type="PANTHER" id="PTHR24042:SF5">
    <property type="entry name" value="EGF-LIKE CALCIUM-BINDING DOMAIN-CONTAINING PROTEIN"/>
    <property type="match status" value="1"/>
</dbReference>
<dbReference type="InterPro" id="IPR051586">
    <property type="entry name" value="PKC-binding_NELL"/>
</dbReference>
<dbReference type="PANTHER" id="PTHR24042">
    <property type="entry name" value="NEL HOMOLOG"/>
    <property type="match status" value="1"/>
</dbReference>
<dbReference type="GO" id="GO:0005615">
    <property type="term" value="C:extracellular space"/>
    <property type="evidence" value="ECO:0007669"/>
    <property type="project" value="TreeGrafter"/>
</dbReference>
<evidence type="ECO:0000256" key="6">
    <source>
        <dbReference type="PROSITE-ProRule" id="PRU00076"/>
    </source>
</evidence>
<dbReference type="InterPro" id="IPR001881">
    <property type="entry name" value="EGF-like_Ca-bd_dom"/>
</dbReference>
<keyword evidence="1 6" id="KW-0245">EGF-like domain</keyword>
<evidence type="ECO:0000256" key="4">
    <source>
        <dbReference type="ARBA" id="ARBA00023157"/>
    </source>
</evidence>
<evidence type="ECO:0000256" key="1">
    <source>
        <dbReference type="ARBA" id="ARBA00022536"/>
    </source>
</evidence>
<dbReference type="PROSITE" id="PS01187">
    <property type="entry name" value="EGF_CA"/>
    <property type="match status" value="1"/>
</dbReference>
<feature type="domain" description="EGF-like" evidence="7">
    <location>
        <begin position="33"/>
        <end position="71"/>
    </location>
</feature>
<gene>
    <name evidence="8" type="ORF">SBAD_LOCUS12621</name>
</gene>